<evidence type="ECO:0000313" key="2">
    <source>
        <dbReference type="EMBL" id="SEQ30169.1"/>
    </source>
</evidence>
<organism evidence="2 3">
    <name type="scientific">Treponema bryantii</name>
    <dbReference type="NCBI Taxonomy" id="163"/>
    <lineage>
        <taxon>Bacteria</taxon>
        <taxon>Pseudomonadati</taxon>
        <taxon>Spirochaetota</taxon>
        <taxon>Spirochaetia</taxon>
        <taxon>Spirochaetales</taxon>
        <taxon>Treponemataceae</taxon>
        <taxon>Treponema</taxon>
    </lineage>
</organism>
<protein>
    <recommendedName>
        <fullName evidence="4">Major outer membrane protein</fullName>
    </recommendedName>
</protein>
<dbReference type="RefSeq" id="WP_074642602.1">
    <property type="nucleotide sequence ID" value="NZ_FOFU01000003.1"/>
</dbReference>
<accession>A0A1H9EX22</accession>
<evidence type="ECO:0000256" key="1">
    <source>
        <dbReference type="SAM" id="SignalP"/>
    </source>
</evidence>
<proteinExistence type="predicted"/>
<reference evidence="2 3" key="1">
    <citation type="submission" date="2016-10" db="EMBL/GenBank/DDBJ databases">
        <authorList>
            <person name="de Groot N.N."/>
        </authorList>
    </citation>
    <scope>NUCLEOTIDE SEQUENCE [LARGE SCALE GENOMIC DNA]</scope>
    <source>
        <strain evidence="2 3">B25</strain>
    </source>
</reference>
<evidence type="ECO:0008006" key="4">
    <source>
        <dbReference type="Google" id="ProtNLM"/>
    </source>
</evidence>
<feature type="chain" id="PRO_5010364370" description="Major outer membrane protein" evidence="1">
    <location>
        <begin position="20"/>
        <end position="375"/>
    </location>
</feature>
<dbReference type="OrthoDB" id="364676at2"/>
<dbReference type="Proteomes" id="UP000182360">
    <property type="component" value="Unassembled WGS sequence"/>
</dbReference>
<dbReference type="EMBL" id="FOFU01000003">
    <property type="protein sequence ID" value="SEQ30169.1"/>
    <property type="molecule type" value="Genomic_DNA"/>
</dbReference>
<feature type="signal peptide" evidence="1">
    <location>
        <begin position="1"/>
        <end position="19"/>
    </location>
</feature>
<dbReference type="AlphaFoldDB" id="A0A1H9EX22"/>
<evidence type="ECO:0000313" key="3">
    <source>
        <dbReference type="Proteomes" id="UP000182360"/>
    </source>
</evidence>
<name>A0A1H9EX22_9SPIR</name>
<keyword evidence="3" id="KW-1185">Reference proteome</keyword>
<gene>
    <name evidence="2" type="ORF">SAMN04487977_103311</name>
</gene>
<keyword evidence="1" id="KW-0732">Signal</keyword>
<sequence>MKKIVMGAAALLCAASMFAVDVSSTVQMEASIINDDANDKIEFFTLKNKNQKDDDALKFSASTDKAGASFQLWYDYDGTNGENIYTEVGGKDGDANKSMQVHGIRIRNVSLWFKPIDTLKVTVGDINLDSYKEQIFWWHGVYGEQPGTWGAFGGEYIAGNGLKLEFNPMDGLDITAAIFPGIDTAWTSTADKYGYKGYGLKAKYTYGAGSVAAVWADKGKDKDKIIGIGTDYNADGLYVFGNLNFRFNGDFDFTALTIDDFVKYSADALTIAAHLPVSVFKNAAGDMKVGLHATVKATYALDAASVYFLASTEPDGDKGWNFDDFKFAMTFKPGVTFNVGSASFDVAFRADINQGATNSEGKFNWSVPAVIKLGL</sequence>